<keyword evidence="2" id="KW-1185">Reference proteome</keyword>
<sequence length="53" mass="6100">TFLIQTTQLPKGVSHSYELGIVQTRRYWKENSRIFPTVSENTPNHPELGVMVV</sequence>
<feature type="non-terminal residue" evidence="1">
    <location>
        <position position="1"/>
    </location>
</feature>
<reference evidence="1" key="1">
    <citation type="submission" date="2023-08" db="EMBL/GenBank/DDBJ databases">
        <title>A de novo genome assembly of Solanum verrucosum Schlechtendal, a Mexican diploid species geographically isolated from the other diploid A-genome species in potato relatives.</title>
        <authorList>
            <person name="Hosaka K."/>
        </authorList>
    </citation>
    <scope>NUCLEOTIDE SEQUENCE</scope>
    <source>
        <tissue evidence="1">Young leaves</tissue>
    </source>
</reference>
<name>A0AAF0U0M1_SOLVR</name>
<evidence type="ECO:0000313" key="1">
    <source>
        <dbReference type="EMBL" id="WMV36820.1"/>
    </source>
</evidence>
<dbReference type="Proteomes" id="UP001234989">
    <property type="component" value="Chromosome 7"/>
</dbReference>
<organism evidence="1 2">
    <name type="scientific">Solanum verrucosum</name>
    <dbReference type="NCBI Taxonomy" id="315347"/>
    <lineage>
        <taxon>Eukaryota</taxon>
        <taxon>Viridiplantae</taxon>
        <taxon>Streptophyta</taxon>
        <taxon>Embryophyta</taxon>
        <taxon>Tracheophyta</taxon>
        <taxon>Spermatophyta</taxon>
        <taxon>Magnoliopsida</taxon>
        <taxon>eudicotyledons</taxon>
        <taxon>Gunneridae</taxon>
        <taxon>Pentapetalae</taxon>
        <taxon>asterids</taxon>
        <taxon>lamiids</taxon>
        <taxon>Solanales</taxon>
        <taxon>Solanaceae</taxon>
        <taxon>Solanoideae</taxon>
        <taxon>Solaneae</taxon>
        <taxon>Solanum</taxon>
    </lineage>
</organism>
<accession>A0AAF0U0M1</accession>
<dbReference type="AlphaFoldDB" id="A0AAF0U0M1"/>
<proteinExistence type="predicted"/>
<gene>
    <name evidence="1" type="ORF">MTR67_030205</name>
</gene>
<evidence type="ECO:0000313" key="2">
    <source>
        <dbReference type="Proteomes" id="UP001234989"/>
    </source>
</evidence>
<protein>
    <submittedName>
        <fullName evidence="1">Uncharacterized protein</fullName>
    </submittedName>
</protein>
<dbReference type="EMBL" id="CP133618">
    <property type="protein sequence ID" value="WMV36820.1"/>
    <property type="molecule type" value="Genomic_DNA"/>
</dbReference>